<dbReference type="Proteomes" id="UP000640274">
    <property type="component" value="Unassembled WGS sequence"/>
</dbReference>
<dbReference type="AlphaFoldDB" id="A0A934MMZ9"/>
<reference evidence="1" key="1">
    <citation type="submission" date="2020-12" db="EMBL/GenBank/DDBJ databases">
        <authorList>
            <person name="Huq M.A."/>
        </authorList>
    </citation>
    <scope>NUCLEOTIDE SEQUENCE</scope>
    <source>
        <strain evidence="1">MAHUQ-46</strain>
    </source>
</reference>
<dbReference type="InterPro" id="IPR010165">
    <property type="entry name" value="CRISPR-Cmr3_IIIB"/>
</dbReference>
<keyword evidence="2" id="KW-1185">Reference proteome</keyword>
<evidence type="ECO:0000313" key="2">
    <source>
        <dbReference type="Proteomes" id="UP000640274"/>
    </source>
</evidence>
<protein>
    <submittedName>
        <fullName evidence="1">Type III-B CRISPR module-associated protein Cmr3</fullName>
    </submittedName>
</protein>
<organism evidence="1 2">
    <name type="scientific">Paenibacillus roseus</name>
    <dbReference type="NCBI Taxonomy" id="2798579"/>
    <lineage>
        <taxon>Bacteria</taxon>
        <taxon>Bacillati</taxon>
        <taxon>Bacillota</taxon>
        <taxon>Bacilli</taxon>
        <taxon>Bacillales</taxon>
        <taxon>Paenibacillaceae</taxon>
        <taxon>Paenibacillus</taxon>
    </lineage>
</organism>
<sequence length="425" mass="48298">MNKTIRIQPLEPILIRDGRPFGDTPGAAAHSTGTIFPSVVAGTLRTLIGKQVSGPMTTSSIFKTNKMDAIKKSVVRGPLYLLGDRIFFPFPQDLDVYESEEGAIQVSFRRPRQLTHSGQGFLGTDKEGRYSELLWPVAEASIRKLWTGKPAFVSSEWMNQWLLDELTPVDWERELEKWKEASRNGNSTSDSHFLASFKREVRVHTAIDAKTYAAHDKKLFSTEMLILPDGMSLLVELDDQVMALKELHQPISTLHSLGGKRRLAHFSQDVQNDYWRYPDALQNGKLHSKTLYIRMVLVTPAYFSRGWLPKWLDENLETDDTFSPHVKLRLCWACIPRSEPVSGWSYKEERPKAVRRMVPAGSVYFFKVESGNPEALVRELWLKSVSDINRRKVAVDKEDGFGLAVWGTWTPASSTGEGEKRDEEQ</sequence>
<dbReference type="Gene3D" id="2.60.40.4350">
    <property type="match status" value="1"/>
</dbReference>
<dbReference type="Gene3D" id="3.30.70.2940">
    <property type="match status" value="1"/>
</dbReference>
<proteinExistence type="predicted"/>
<dbReference type="RefSeq" id="WP_199021520.1">
    <property type="nucleotide sequence ID" value="NZ_JAELUP010000107.1"/>
</dbReference>
<comment type="caution">
    <text evidence="1">The sequence shown here is derived from an EMBL/GenBank/DDBJ whole genome shotgun (WGS) entry which is preliminary data.</text>
</comment>
<name>A0A934MMZ9_9BACL</name>
<gene>
    <name evidence="1" type="primary">cmr3</name>
    <name evidence="1" type="ORF">JFN88_22170</name>
</gene>
<evidence type="ECO:0000313" key="1">
    <source>
        <dbReference type="EMBL" id="MBJ6363925.1"/>
    </source>
</evidence>
<dbReference type="Pfam" id="PF09700">
    <property type="entry name" value="Cas_Cmr3"/>
    <property type="match status" value="1"/>
</dbReference>
<dbReference type="EMBL" id="JAELUP010000107">
    <property type="protein sequence ID" value="MBJ6363925.1"/>
    <property type="molecule type" value="Genomic_DNA"/>
</dbReference>
<accession>A0A934MMZ9</accession>
<dbReference type="NCBIfam" id="TIGR01888">
    <property type="entry name" value="cas_cmr3"/>
    <property type="match status" value="1"/>
</dbReference>
<dbReference type="InterPro" id="IPR019117">
    <property type="entry name" value="CRISPR-assoc_protein_Cmr3"/>
</dbReference>